<organism evidence="1 2">
    <name type="scientific">Pogonophryne albipinna</name>
    <dbReference type="NCBI Taxonomy" id="1090488"/>
    <lineage>
        <taxon>Eukaryota</taxon>
        <taxon>Metazoa</taxon>
        <taxon>Chordata</taxon>
        <taxon>Craniata</taxon>
        <taxon>Vertebrata</taxon>
        <taxon>Euteleostomi</taxon>
        <taxon>Actinopterygii</taxon>
        <taxon>Neopterygii</taxon>
        <taxon>Teleostei</taxon>
        <taxon>Neoteleostei</taxon>
        <taxon>Acanthomorphata</taxon>
        <taxon>Eupercaria</taxon>
        <taxon>Perciformes</taxon>
        <taxon>Notothenioidei</taxon>
        <taxon>Pogonophryne</taxon>
    </lineage>
</organism>
<reference evidence="1" key="1">
    <citation type="submission" date="2022-11" db="EMBL/GenBank/DDBJ databases">
        <title>Chromosome-level genome of Pogonophryne albipinna.</title>
        <authorList>
            <person name="Jo E."/>
        </authorList>
    </citation>
    <scope>NUCLEOTIDE SEQUENCE</scope>
    <source>
        <strain evidence="1">SGF0006</strain>
        <tissue evidence="1">Muscle</tissue>
    </source>
</reference>
<evidence type="ECO:0000313" key="2">
    <source>
        <dbReference type="Proteomes" id="UP001219934"/>
    </source>
</evidence>
<gene>
    <name evidence="1" type="ORF">JOQ06_000338</name>
</gene>
<dbReference type="AlphaFoldDB" id="A0AAD6AFZ4"/>
<accession>A0AAD6AFZ4</accession>
<keyword evidence="2" id="KW-1185">Reference proteome</keyword>
<evidence type="ECO:0000313" key="1">
    <source>
        <dbReference type="EMBL" id="KAJ4924098.1"/>
    </source>
</evidence>
<name>A0AAD6AFZ4_9TELE</name>
<protein>
    <submittedName>
        <fullName evidence="1">Uncharacterized protein</fullName>
    </submittedName>
</protein>
<feature type="non-terminal residue" evidence="1">
    <location>
        <position position="68"/>
    </location>
</feature>
<dbReference type="EMBL" id="JAPTMU010000023">
    <property type="protein sequence ID" value="KAJ4924098.1"/>
    <property type="molecule type" value="Genomic_DNA"/>
</dbReference>
<dbReference type="Proteomes" id="UP001219934">
    <property type="component" value="Unassembled WGS sequence"/>
</dbReference>
<sequence length="68" mass="7652">MDANKCIDELLKQLEDERRNVRRQLNNVVGFELETSFNMGPINPSSNGAAMSAKMVSGDKMCAQLRDY</sequence>
<comment type="caution">
    <text evidence="1">The sequence shown here is derived from an EMBL/GenBank/DDBJ whole genome shotgun (WGS) entry which is preliminary data.</text>
</comment>
<proteinExistence type="predicted"/>